<feature type="active site" description="Proton acceptor" evidence="8">
    <location>
        <position position="24"/>
    </location>
</feature>
<dbReference type="EMBL" id="CACRSM010000002">
    <property type="protein sequence ID" value="VYS92700.1"/>
    <property type="molecule type" value="Genomic_DNA"/>
</dbReference>
<dbReference type="PANTHER" id="PTHR17224:SF1">
    <property type="entry name" value="PEPTIDYL-TRNA HYDROLASE"/>
    <property type="match status" value="1"/>
</dbReference>
<feature type="binding site" evidence="8">
    <location>
        <position position="124"/>
    </location>
    <ligand>
        <name>tRNA</name>
        <dbReference type="ChEBI" id="CHEBI:17843"/>
    </ligand>
</feature>
<feature type="site" description="Stabilizes the basic form of H active site to accept a proton" evidence="8">
    <location>
        <position position="103"/>
    </location>
</feature>
<dbReference type="SUPFAM" id="SSF53178">
    <property type="entry name" value="Peptidyl-tRNA hydrolase-like"/>
    <property type="match status" value="1"/>
</dbReference>
<dbReference type="Gene3D" id="3.40.50.1470">
    <property type="entry name" value="Peptidyl-tRNA hydrolase"/>
    <property type="match status" value="1"/>
</dbReference>
<evidence type="ECO:0000256" key="9">
    <source>
        <dbReference type="RuleBase" id="RU000673"/>
    </source>
</evidence>
<feature type="binding site" evidence="8">
    <location>
        <position position="76"/>
    </location>
    <ligand>
        <name>tRNA</name>
        <dbReference type="ChEBI" id="CHEBI:17843"/>
    </ligand>
</feature>
<organism evidence="11">
    <name type="scientific">Schaalia odontolytica</name>
    <dbReference type="NCBI Taxonomy" id="1660"/>
    <lineage>
        <taxon>Bacteria</taxon>
        <taxon>Bacillati</taxon>
        <taxon>Actinomycetota</taxon>
        <taxon>Actinomycetes</taxon>
        <taxon>Actinomycetales</taxon>
        <taxon>Actinomycetaceae</taxon>
        <taxon>Schaalia</taxon>
    </lineage>
</organism>
<feature type="site" description="Discriminates between blocked and unblocked aminoacyl-tRNA" evidence="8">
    <location>
        <position position="14"/>
    </location>
</feature>
<evidence type="ECO:0000256" key="4">
    <source>
        <dbReference type="ARBA" id="ARBA00022884"/>
    </source>
</evidence>
<gene>
    <name evidence="8 11" type="primary">pth</name>
    <name evidence="11" type="ORF">AOLFYP35_00862</name>
</gene>
<sequence length="202" mass="21393">MTSTDPWMVVGLGNPGAQYANTRHNVGHMLIDLLAHNAGVQLSSHRSGTHCADIRLGMLPGGIPGPRVIVATSDSYMNTSGGPIGRLAKFMNVDPSHLLVVHDDLDLPAGSLRLKTGGGEGGHNGLKSISQVLGTKDYNRLRIGIGRPPGRMNPADYVLARMNSSELDDLAVTIAQAADVVEDIVTTSFSEAQQRLHTRQGA</sequence>
<evidence type="ECO:0000256" key="3">
    <source>
        <dbReference type="ARBA" id="ARBA00022801"/>
    </source>
</evidence>
<dbReference type="HAMAP" id="MF_00083">
    <property type="entry name" value="Pept_tRNA_hydro_bact"/>
    <property type="match status" value="1"/>
</dbReference>
<evidence type="ECO:0000313" key="11">
    <source>
        <dbReference type="EMBL" id="VYS92700.1"/>
    </source>
</evidence>
<accession>A0A6N2SLM0</accession>
<dbReference type="GO" id="GO:0006515">
    <property type="term" value="P:protein quality control for misfolded or incompletely synthesized proteins"/>
    <property type="evidence" value="ECO:0007669"/>
    <property type="project" value="UniProtKB-UniRule"/>
</dbReference>
<dbReference type="NCBIfam" id="TIGR00447">
    <property type="entry name" value="pth"/>
    <property type="match status" value="1"/>
</dbReference>
<dbReference type="GO" id="GO:0000049">
    <property type="term" value="F:tRNA binding"/>
    <property type="evidence" value="ECO:0007669"/>
    <property type="project" value="UniProtKB-UniRule"/>
</dbReference>
<keyword evidence="3 8" id="KW-0378">Hydrolase</keyword>
<dbReference type="InterPro" id="IPR036416">
    <property type="entry name" value="Pept_tRNA_hydro_sf"/>
</dbReference>
<evidence type="ECO:0000256" key="6">
    <source>
        <dbReference type="ARBA" id="ARBA00048707"/>
    </source>
</evidence>
<reference evidence="11" key="1">
    <citation type="submission" date="2019-11" db="EMBL/GenBank/DDBJ databases">
        <authorList>
            <person name="Feng L."/>
        </authorList>
    </citation>
    <scope>NUCLEOTIDE SEQUENCE</scope>
    <source>
        <strain evidence="11">AodontolyticusLFYP35</strain>
    </source>
</reference>
<name>A0A6N2SLM0_9ACTO</name>
<dbReference type="GO" id="GO:0072344">
    <property type="term" value="P:rescue of stalled ribosome"/>
    <property type="evidence" value="ECO:0007669"/>
    <property type="project" value="UniProtKB-UniRule"/>
</dbReference>
<evidence type="ECO:0000256" key="5">
    <source>
        <dbReference type="ARBA" id="ARBA00038063"/>
    </source>
</evidence>
<evidence type="ECO:0000256" key="1">
    <source>
        <dbReference type="ARBA" id="ARBA00013260"/>
    </source>
</evidence>
<evidence type="ECO:0000256" key="8">
    <source>
        <dbReference type="HAMAP-Rule" id="MF_00083"/>
    </source>
</evidence>
<keyword evidence="8" id="KW-0963">Cytoplasm</keyword>
<dbReference type="EC" id="3.1.1.29" evidence="1 8"/>
<comment type="subcellular location">
    <subcellularLocation>
        <location evidence="8">Cytoplasm</location>
    </subcellularLocation>
</comment>
<comment type="function">
    <text evidence="8">Catalyzes the release of premature peptidyl moieties from peptidyl-tRNA molecules trapped in stalled 50S ribosomal subunits, and thus maintains levels of free tRNAs and 50S ribosomes.</text>
</comment>
<dbReference type="PROSITE" id="PS01196">
    <property type="entry name" value="PEPT_TRNA_HYDROL_2"/>
    <property type="match status" value="1"/>
</dbReference>
<comment type="catalytic activity">
    <reaction evidence="6 8 9">
        <text>an N-acyl-L-alpha-aminoacyl-tRNA + H2O = an N-acyl-L-amino acid + a tRNA + H(+)</text>
        <dbReference type="Rhea" id="RHEA:54448"/>
        <dbReference type="Rhea" id="RHEA-COMP:10123"/>
        <dbReference type="Rhea" id="RHEA-COMP:13883"/>
        <dbReference type="ChEBI" id="CHEBI:15377"/>
        <dbReference type="ChEBI" id="CHEBI:15378"/>
        <dbReference type="ChEBI" id="CHEBI:59874"/>
        <dbReference type="ChEBI" id="CHEBI:78442"/>
        <dbReference type="ChEBI" id="CHEBI:138191"/>
        <dbReference type="EC" id="3.1.1.29"/>
    </reaction>
</comment>
<feature type="binding site" evidence="8">
    <location>
        <position position="19"/>
    </location>
    <ligand>
        <name>tRNA</name>
        <dbReference type="ChEBI" id="CHEBI:17843"/>
    </ligand>
</feature>
<dbReference type="PANTHER" id="PTHR17224">
    <property type="entry name" value="PEPTIDYL-TRNA HYDROLASE"/>
    <property type="match status" value="1"/>
</dbReference>
<dbReference type="GO" id="GO:0005737">
    <property type="term" value="C:cytoplasm"/>
    <property type="evidence" value="ECO:0007669"/>
    <property type="project" value="UniProtKB-SubCell"/>
</dbReference>
<evidence type="ECO:0000256" key="2">
    <source>
        <dbReference type="ARBA" id="ARBA00022555"/>
    </source>
</evidence>
<dbReference type="CDD" id="cd00462">
    <property type="entry name" value="PTH"/>
    <property type="match status" value="1"/>
</dbReference>
<dbReference type="FunFam" id="3.40.50.1470:FF:000001">
    <property type="entry name" value="Peptidyl-tRNA hydrolase"/>
    <property type="match status" value="1"/>
</dbReference>
<evidence type="ECO:0000256" key="7">
    <source>
        <dbReference type="ARBA" id="ARBA00050038"/>
    </source>
</evidence>
<comment type="similarity">
    <text evidence="5 8 10">Belongs to the PTH family.</text>
</comment>
<keyword evidence="4 8" id="KW-0694">RNA-binding</keyword>
<dbReference type="GO" id="GO:0004045">
    <property type="term" value="F:peptidyl-tRNA hydrolase activity"/>
    <property type="evidence" value="ECO:0007669"/>
    <property type="project" value="UniProtKB-UniRule"/>
</dbReference>
<protein>
    <recommendedName>
        <fullName evidence="7 8">Peptidyl-tRNA hydrolase</fullName>
        <shortName evidence="8">Pth</shortName>
        <ecNumber evidence="1 8">3.1.1.29</ecNumber>
    </recommendedName>
</protein>
<feature type="binding site" evidence="8">
    <location>
        <position position="78"/>
    </location>
    <ligand>
        <name>tRNA</name>
        <dbReference type="ChEBI" id="CHEBI:17843"/>
    </ligand>
</feature>
<dbReference type="AlphaFoldDB" id="A0A6N2SLM0"/>
<dbReference type="InterPro" id="IPR001328">
    <property type="entry name" value="Pept_tRNA_hydro"/>
</dbReference>
<comment type="subunit">
    <text evidence="8">Monomer.</text>
</comment>
<comment type="function">
    <text evidence="8">Hydrolyzes ribosome-free peptidyl-tRNAs (with 1 or more amino acids incorporated), which drop off the ribosome during protein synthesis, or as a result of ribosome stalling.</text>
</comment>
<dbReference type="Pfam" id="PF01195">
    <property type="entry name" value="Pept_tRNA_hydro"/>
    <property type="match status" value="1"/>
</dbReference>
<keyword evidence="2 8" id="KW-0820">tRNA-binding</keyword>
<dbReference type="InterPro" id="IPR018171">
    <property type="entry name" value="Pept_tRNA_hydro_CS"/>
</dbReference>
<proteinExistence type="inferred from homology"/>
<dbReference type="PROSITE" id="PS01195">
    <property type="entry name" value="PEPT_TRNA_HYDROL_1"/>
    <property type="match status" value="1"/>
</dbReference>
<evidence type="ECO:0000256" key="10">
    <source>
        <dbReference type="RuleBase" id="RU004320"/>
    </source>
</evidence>